<name>A0A9Q3CSW1_9BASI</name>
<comment type="caution">
    <text evidence="2">The sequence shown here is derived from an EMBL/GenBank/DDBJ whole genome shotgun (WGS) entry which is preliminary data.</text>
</comment>
<dbReference type="Proteomes" id="UP000765509">
    <property type="component" value="Unassembled WGS sequence"/>
</dbReference>
<proteinExistence type="predicted"/>
<feature type="region of interest" description="Disordered" evidence="1">
    <location>
        <begin position="49"/>
        <end position="118"/>
    </location>
</feature>
<feature type="compositionally biased region" description="Polar residues" evidence="1">
    <location>
        <begin position="102"/>
        <end position="118"/>
    </location>
</feature>
<dbReference type="EMBL" id="AVOT02009631">
    <property type="protein sequence ID" value="MBW0488510.1"/>
    <property type="molecule type" value="Genomic_DNA"/>
</dbReference>
<organism evidence="2 3">
    <name type="scientific">Austropuccinia psidii MF-1</name>
    <dbReference type="NCBI Taxonomy" id="1389203"/>
    <lineage>
        <taxon>Eukaryota</taxon>
        <taxon>Fungi</taxon>
        <taxon>Dikarya</taxon>
        <taxon>Basidiomycota</taxon>
        <taxon>Pucciniomycotina</taxon>
        <taxon>Pucciniomycetes</taxon>
        <taxon>Pucciniales</taxon>
        <taxon>Sphaerophragmiaceae</taxon>
        <taxon>Austropuccinia</taxon>
    </lineage>
</organism>
<dbReference type="AlphaFoldDB" id="A0A9Q3CSW1"/>
<reference evidence="2" key="1">
    <citation type="submission" date="2021-03" db="EMBL/GenBank/DDBJ databases">
        <title>Draft genome sequence of rust myrtle Austropuccinia psidii MF-1, a brazilian biotype.</title>
        <authorList>
            <person name="Quecine M.C."/>
            <person name="Pachon D.M.R."/>
            <person name="Bonatelli M.L."/>
            <person name="Correr F.H."/>
            <person name="Franceschini L.M."/>
            <person name="Leite T.F."/>
            <person name="Margarido G.R.A."/>
            <person name="Almeida C.A."/>
            <person name="Ferrarezi J.A."/>
            <person name="Labate C.A."/>
        </authorList>
    </citation>
    <scope>NUCLEOTIDE SEQUENCE</scope>
    <source>
        <strain evidence="2">MF-1</strain>
    </source>
</reference>
<feature type="compositionally biased region" description="Low complexity" evidence="1">
    <location>
        <begin position="52"/>
        <end position="61"/>
    </location>
</feature>
<keyword evidence="3" id="KW-1185">Reference proteome</keyword>
<evidence type="ECO:0000313" key="2">
    <source>
        <dbReference type="EMBL" id="MBW0488510.1"/>
    </source>
</evidence>
<sequence>MEPIQSNDNSNPTMMLTTTPDVANMLASLIQLQQSLASQISNLKDDVDRMKVSSVSQQSKVTFDTKQKTSPKPSTKHKNSQRAISEPPPSTSSPRRGKSIAAPTSSTKSPAKQNPLQMQTADFPADFRGVKVRKHSCLYSKTLYFIYFHKALYVHIKILWGVVEQDAIPTAPAEEKLVQFYWKF</sequence>
<accession>A0A9Q3CSW1</accession>
<evidence type="ECO:0000256" key="1">
    <source>
        <dbReference type="SAM" id="MobiDB-lite"/>
    </source>
</evidence>
<evidence type="ECO:0000313" key="3">
    <source>
        <dbReference type="Proteomes" id="UP000765509"/>
    </source>
</evidence>
<gene>
    <name evidence="2" type="ORF">O181_028225</name>
</gene>
<protein>
    <submittedName>
        <fullName evidence="2">Uncharacterized protein</fullName>
    </submittedName>
</protein>